<dbReference type="NCBIfam" id="TIGR01643">
    <property type="entry name" value="YD_repeat_2x"/>
    <property type="match status" value="5"/>
</dbReference>
<feature type="region of interest" description="Disordered" evidence="2">
    <location>
        <begin position="42"/>
        <end position="66"/>
    </location>
</feature>
<gene>
    <name evidence="6" type="primary">rhsC</name>
    <name evidence="6" type="ORF">GALL_222770</name>
</gene>
<sequence length="1665" mass="181796">MPASSNSRRFLAAALVAIAALLSLAALHAGSAAAQSCSPNPAGATNACDAAGPASQDSGGGVATGAGNPINVVTGNKHQREVDLAPLPGELGLEIVRHYNSSASRVVGLLGRGWRLSYETDLYVIGRSIQILQADGARLIFSRDGRDPGTCLSRNPAMGRVIVRATSRGEEYTWEWRNGRKLDFNAQGRLEQIRSPSGAFVTLSRGPDGELLKVVDPQHRELRLRYPDRHSWQSRGAGKTGQFHGVVAIDSPVGSFKYEQADGNLVRVAIPTHYDGATRLHAYTERGVTGSSLSRIYHYEDSRFPSHLTGITVRGEGSDGVLVNRRIASYRYDRTGRAVSSVAGELRAHGAGIGQVNLRYPRPGVTLLTNSLGQTTTFRHAIVAGEYRLLEARGPGCAACTDANVRYAYDGLGRLVGITRLDSEGRPITRIETQRDAQGRVLTVSRVAFSQGRAGRARRLLRYEYRDGLVDGIADDRPTLIIRPSVVPGREHSLRIRTNAAGQVLAVVESGWSPAAGNSAARPITRETEFGYASINGRSLLASINGPHAVISGAARRSASPITRFDWDPSGSFVTAVTVPGGFRIAAKYDDAGRVVELADVEGRKTAFAYDARNQLTATVRDGIATNYRYDAFGNRVETGFSRGTVYRALARSGFDAARRLRWRASRLGILETRRYDKEGKLLELGRRSARFQRTERYAYDGWGRLVAISDAAGGTRRIAYDVQGRPETFTDALGRERRYRYDAEGNLGQIVDAANTGQARLTNTVIRFERDALDRIDTVIAPNGAVTRTTTDDFGRTVAVASPDSGTLSRRFDAADRLVSATDALGNRADYEYNAAGRILEQTISPSGAGDKPIVTVWRYQGSRLIGVSHSGQSEAYAYDGSGRPASRTVSLKLAEGAAVSAVTRYRYDELGQLESISLPDGSRLAYRRNGQNQIVALTRSRIRTPWLAWLLPAQTIVADIERDIVGVSGFRYGNGVEARYQRSSEGVLARVFYRRAQALIDRRYLWDEQGNLLQSRDASTAQNYAYDAQDRLIALASNRAGAKANYSRYFYDGAGSRRLAQEGIHDQADIHSNSLKAAYADKSNRWLGADAAVRYDANGQPVAIGRREYVWDALGRLIEARQDGRRLARYRYNHRGERIAKASAEGQRYYLYQGGKLAAELDGRGRITRQYVYLADRPVAVIDTPDGRALSHTEESLPGQIAADIVTILKAWFAGDETVVYLHTNHLGAPELATDASGHPVWAASYVPFGRIVRTAGNFKPGFRLDLRLPGQIEDEETGLYYNGRRYYDPDRGRYLTPDPLGLSAGLNAYAYAAGNPLKYVDPEGLILFAFDGTGNSDPAQAGSTLSNVVRFRQLYQDGEKFYITGPGTKDPATGIENPWYKLGNAGDAVESFTGKTRVAAMLDYLDQYSESADDQTAFDIDIVGFSRGSAEARDFANQVAGNIKNGFYQYGDGNAQTHCQKVELRFMGLFDTVLSVHAGSYQLGIPDSFQYVTQAVALDEYRGGLVKFPLESIMGAPVTNGSTRIEQGFLGSHSDIGGSFPEDDLAKVALVWMVDQATAAGVKMDEPDLTIIANPVLHDKSSNLVTGGPQSGSEDRDVRYTNGAIVKQRQANSFGMSWADTQQFIAYKPKPNGSDSISGTVDMTAYLRWLNEHDYDIDMTVQ</sequence>
<keyword evidence="1" id="KW-0677">Repeat</keyword>
<evidence type="ECO:0000256" key="2">
    <source>
        <dbReference type="SAM" id="MobiDB-lite"/>
    </source>
</evidence>
<dbReference type="InterPro" id="IPR022385">
    <property type="entry name" value="Rhs_assc_core"/>
</dbReference>
<dbReference type="PANTHER" id="PTHR32305">
    <property type="match status" value="1"/>
</dbReference>
<dbReference type="InterPro" id="IPR056823">
    <property type="entry name" value="TEN-like_YD-shell"/>
</dbReference>
<evidence type="ECO:0000259" key="3">
    <source>
        <dbReference type="Pfam" id="PF09994"/>
    </source>
</evidence>
<feature type="domain" description="T6SS Phospholipase effector Tle1-like catalytic" evidence="3">
    <location>
        <begin position="1456"/>
        <end position="1559"/>
    </location>
</feature>
<organism evidence="6">
    <name type="scientific">mine drainage metagenome</name>
    <dbReference type="NCBI Taxonomy" id="410659"/>
    <lineage>
        <taxon>unclassified sequences</taxon>
        <taxon>metagenomes</taxon>
        <taxon>ecological metagenomes</taxon>
    </lineage>
</organism>
<dbReference type="PANTHER" id="PTHR32305:SF15">
    <property type="entry name" value="PROTEIN RHSA-RELATED"/>
    <property type="match status" value="1"/>
</dbReference>
<keyword evidence="6" id="KW-0378">Hydrolase</keyword>
<feature type="domain" description="DUF6531" evidence="4">
    <location>
        <begin position="67"/>
        <end position="141"/>
    </location>
</feature>
<dbReference type="NCBIfam" id="TIGR03696">
    <property type="entry name" value="Rhs_assc_core"/>
    <property type="match status" value="1"/>
</dbReference>
<dbReference type="InterPro" id="IPR018712">
    <property type="entry name" value="Tle1-like_cat"/>
</dbReference>
<accession>A0A1J5RHZ7</accession>
<dbReference type="InterPro" id="IPR050708">
    <property type="entry name" value="T6SS_VgrG/RHS"/>
</dbReference>
<dbReference type="PROSITE" id="PS51318">
    <property type="entry name" value="TAT"/>
    <property type="match status" value="1"/>
</dbReference>
<comment type="caution">
    <text evidence="6">The sequence shown here is derived from an EMBL/GenBank/DDBJ whole genome shotgun (WGS) entry which is preliminary data.</text>
</comment>
<evidence type="ECO:0000259" key="5">
    <source>
        <dbReference type="Pfam" id="PF25023"/>
    </source>
</evidence>
<dbReference type="InterPro" id="IPR045351">
    <property type="entry name" value="DUF6531"/>
</dbReference>
<feature type="domain" description="Teneurin-like YD-shell" evidence="5">
    <location>
        <begin position="1223"/>
        <end position="1301"/>
    </location>
</feature>
<name>A0A1J5RHZ7_9ZZZZ</name>
<dbReference type="Pfam" id="PF25023">
    <property type="entry name" value="TEN_YD-shell"/>
    <property type="match status" value="2"/>
</dbReference>
<dbReference type="InterPro" id="IPR031325">
    <property type="entry name" value="RHS_repeat"/>
</dbReference>
<dbReference type="EC" id="3.1.-.-" evidence="6"/>
<dbReference type="Pfam" id="PF20148">
    <property type="entry name" value="DUF6531"/>
    <property type="match status" value="1"/>
</dbReference>
<feature type="domain" description="Teneurin-like YD-shell" evidence="5">
    <location>
        <begin position="674"/>
        <end position="919"/>
    </location>
</feature>
<dbReference type="EMBL" id="MLJW01000161">
    <property type="protein sequence ID" value="OIQ95702.1"/>
    <property type="molecule type" value="Genomic_DNA"/>
</dbReference>
<evidence type="ECO:0000259" key="4">
    <source>
        <dbReference type="Pfam" id="PF20148"/>
    </source>
</evidence>
<evidence type="ECO:0000256" key="1">
    <source>
        <dbReference type="ARBA" id="ARBA00022737"/>
    </source>
</evidence>
<dbReference type="InterPro" id="IPR006530">
    <property type="entry name" value="YD"/>
</dbReference>
<dbReference type="Pfam" id="PF05593">
    <property type="entry name" value="RHS_repeat"/>
    <property type="match status" value="2"/>
</dbReference>
<evidence type="ECO:0000313" key="6">
    <source>
        <dbReference type="EMBL" id="OIQ95702.1"/>
    </source>
</evidence>
<dbReference type="Gene3D" id="2.180.10.10">
    <property type="entry name" value="RHS repeat-associated core"/>
    <property type="match status" value="4"/>
</dbReference>
<protein>
    <submittedName>
        <fullName evidence="6">Putative deoxyribonuclease RhsC</fullName>
        <ecNumber evidence="6">3.1.-.-</ecNumber>
    </submittedName>
</protein>
<dbReference type="GO" id="GO:0016787">
    <property type="term" value="F:hydrolase activity"/>
    <property type="evidence" value="ECO:0007669"/>
    <property type="project" value="UniProtKB-KW"/>
</dbReference>
<dbReference type="InterPro" id="IPR006311">
    <property type="entry name" value="TAT_signal"/>
</dbReference>
<reference evidence="6" key="1">
    <citation type="submission" date="2016-10" db="EMBL/GenBank/DDBJ databases">
        <title>Sequence of Gallionella enrichment culture.</title>
        <authorList>
            <person name="Poehlein A."/>
            <person name="Muehling M."/>
            <person name="Daniel R."/>
        </authorList>
    </citation>
    <scope>NUCLEOTIDE SEQUENCE</scope>
</reference>
<proteinExistence type="predicted"/>
<dbReference type="Pfam" id="PF09994">
    <property type="entry name" value="T6SS_Tle1-like_cat"/>
    <property type="match status" value="1"/>
</dbReference>